<dbReference type="eggNOG" id="COG0845">
    <property type="taxonomic scope" value="Bacteria"/>
</dbReference>
<feature type="transmembrane region" description="Helical" evidence="2">
    <location>
        <begin position="257"/>
        <end position="280"/>
    </location>
</feature>
<dbReference type="Gene3D" id="2.40.50.100">
    <property type="match status" value="1"/>
</dbReference>
<keyword evidence="1" id="KW-0175">Coiled coil</keyword>
<evidence type="ECO:0000256" key="1">
    <source>
        <dbReference type="SAM" id="Coils"/>
    </source>
</evidence>
<dbReference type="PANTHER" id="PTHR13325">
    <property type="entry name" value="PROTEASE M50 MEMBRANE-BOUND TRANSCRIPTION FACTOR SITE 2 PROTEASE"/>
    <property type="match status" value="1"/>
</dbReference>
<dbReference type="GO" id="GO:0004222">
    <property type="term" value="F:metalloendopeptidase activity"/>
    <property type="evidence" value="ECO:0007669"/>
    <property type="project" value="InterPro"/>
</dbReference>
<dbReference type="GO" id="GO:0005737">
    <property type="term" value="C:cytoplasm"/>
    <property type="evidence" value="ECO:0007669"/>
    <property type="project" value="TreeGrafter"/>
</dbReference>
<dbReference type="STRING" id="340177.Cag_1407"/>
<dbReference type="eggNOG" id="COG1994">
    <property type="taxonomic scope" value="Bacteria"/>
</dbReference>
<reference evidence="3" key="1">
    <citation type="submission" date="2005-08" db="EMBL/GenBank/DDBJ databases">
        <title>Complete sequence of Chlorobium chlorochromatii CaD3.</title>
        <authorList>
            <person name="Copeland A."/>
            <person name="Lucas S."/>
            <person name="Lapidus A."/>
            <person name="Barry K."/>
            <person name="Detter J.C."/>
            <person name="Glavina T."/>
            <person name="Hammon N."/>
            <person name="Israni S."/>
            <person name="Pitluck S."/>
            <person name="Bryant D."/>
            <person name="Schmutz J."/>
            <person name="Larimer F."/>
            <person name="Land M."/>
            <person name="Kyrpides N."/>
            <person name="Ivanova N."/>
            <person name="Richardson P."/>
        </authorList>
    </citation>
    <scope>NUCLEOTIDE SEQUENCE [LARGE SCALE GENOMIC DNA]</scope>
    <source>
        <strain evidence="3">CaD3</strain>
    </source>
</reference>
<keyword evidence="2" id="KW-0472">Membrane</keyword>
<evidence type="ECO:0000313" key="3">
    <source>
        <dbReference type="EMBL" id="ABB28665.1"/>
    </source>
</evidence>
<dbReference type="TCDB" id="9.B.149.1.5">
    <property type="family name" value="the m50 peptidase (m50-p) family"/>
</dbReference>
<keyword evidence="2" id="KW-1133">Transmembrane helix</keyword>
<feature type="coiled-coil region" evidence="1">
    <location>
        <begin position="528"/>
        <end position="555"/>
    </location>
</feature>
<proteinExistence type="predicted"/>
<dbReference type="GO" id="GO:0016020">
    <property type="term" value="C:membrane"/>
    <property type="evidence" value="ECO:0007669"/>
    <property type="project" value="InterPro"/>
</dbReference>
<dbReference type="CDD" id="cd05709">
    <property type="entry name" value="S2P-M50"/>
    <property type="match status" value="1"/>
</dbReference>
<name>Q3AQR0_CHLCH</name>
<dbReference type="HOGENOM" id="CLU_019354_0_0_10"/>
<dbReference type="AlphaFoldDB" id="Q3AQR0"/>
<keyword evidence="2" id="KW-0812">Transmembrane</keyword>
<feature type="transmembrane region" description="Helical" evidence="2">
    <location>
        <begin position="388"/>
        <end position="408"/>
    </location>
</feature>
<dbReference type="EMBL" id="CP000108">
    <property type="protein sequence ID" value="ABB28665.1"/>
    <property type="molecule type" value="Genomic_DNA"/>
</dbReference>
<protein>
    <submittedName>
        <fullName evidence="3">Peptidase, M50 family</fullName>
    </submittedName>
</protein>
<gene>
    <name evidence="3" type="ordered locus">Cag_1407</name>
</gene>
<feature type="transmembrane region" description="Helical" evidence="2">
    <location>
        <begin position="428"/>
        <end position="448"/>
    </location>
</feature>
<dbReference type="InterPro" id="IPR001193">
    <property type="entry name" value="MBTPS2"/>
</dbReference>
<evidence type="ECO:0000256" key="2">
    <source>
        <dbReference type="SAM" id="Phobius"/>
    </source>
</evidence>
<feature type="transmembrane region" description="Helical" evidence="2">
    <location>
        <begin position="157"/>
        <end position="177"/>
    </location>
</feature>
<dbReference type="GO" id="GO:0031293">
    <property type="term" value="P:membrane protein intracellular domain proteolysis"/>
    <property type="evidence" value="ECO:0007669"/>
    <property type="project" value="TreeGrafter"/>
</dbReference>
<sequence length="720" mass="81037">MAGEGTTYSESWHLVANLHLKLRSTVEVQRQFYRGEKWYVLKEPFTNRFFRLQPAAYEFIMRLSPEQSVEEVWLNCLKEFPDQAPGQGDVVSMLGQLYAMNLLETDVSPDTRQMFARYSQNRRKEKFAQLLNILFIRLPLFDPEPLLQRLSWVIHRVISIPGAIVWFTALLVAAKLLTDNSAGVFDSAQGVLAPGNLFLLYIALVFVKSVHEFGHATVCHRFGGEVHTMGVMFMIFTPLPYMDATSSWGFRSRWERALVGAAGMISELFIAAFAAIYWALSGEGALHSLAYNVMFVASISTLLFNINPLLRLDGYYILSDLIDIPNLHNRAVEHLKYLLERYVFHYSGATPVAKNRREEIELTLYGVLSSIYKVVIFLGITLFVADKWLILGTLLAITGVVTGFFLPLYRFVRYLFFDARLYSCRPRVASATALFLLIFLVVTGLLPFPRNVSAPGIVESYPDVKVVNLSAGSVVEYLVTPGQRVVAGQPLVRLENPELDFALASAESRVTEIRVRERLALGKRIADLKPVQQELAAVEAELAKLQRDKQELVVRARAAGQWIPATRESIAGMWVERGRYLGSIVGGSRFRFAAVVPQEEASELFRAPVAHIEVKLWGEAFRSIRTESVTLVPYQHEKLPSAALGQQAGGSVAVVQNSRQEADNAAEPFFLINALLEEQSGVHLLHGRSGTIRMSLSPEPLLVQWSRRIYQLFQKRYQVS</sequence>
<dbReference type="SUPFAM" id="SSF111369">
    <property type="entry name" value="HlyD-like secretion proteins"/>
    <property type="match status" value="1"/>
</dbReference>
<organism evidence="3">
    <name type="scientific">Chlorobium chlorochromatii (strain CaD3)</name>
    <dbReference type="NCBI Taxonomy" id="340177"/>
    <lineage>
        <taxon>Bacteria</taxon>
        <taxon>Pseudomonadati</taxon>
        <taxon>Chlorobiota</taxon>
        <taxon>Chlorobiia</taxon>
        <taxon>Chlorobiales</taxon>
        <taxon>Chlorobiaceae</taxon>
        <taxon>Chlorobium/Pelodictyon group</taxon>
        <taxon>Chlorobium</taxon>
    </lineage>
</organism>
<accession>Q3AQR0</accession>
<feature type="transmembrane region" description="Helical" evidence="2">
    <location>
        <begin position="189"/>
        <end position="207"/>
    </location>
</feature>
<dbReference type="PANTHER" id="PTHR13325:SF3">
    <property type="entry name" value="MEMBRANE-BOUND TRANSCRIPTION FACTOR SITE-2 PROTEASE"/>
    <property type="match status" value="1"/>
</dbReference>
<dbReference type="KEGG" id="cch:Cag_1407"/>
<feature type="transmembrane region" description="Helical" evidence="2">
    <location>
        <begin position="286"/>
        <end position="306"/>
    </location>
</feature>
<feature type="transmembrane region" description="Helical" evidence="2">
    <location>
        <begin position="362"/>
        <end position="382"/>
    </location>
</feature>
<dbReference type="OrthoDB" id="9759690at2"/>